<evidence type="ECO:0000313" key="5">
    <source>
        <dbReference type="EMBL" id="KAD3515239.1"/>
    </source>
</evidence>
<dbReference type="Pfam" id="PF13579">
    <property type="entry name" value="Glyco_trans_4_4"/>
    <property type="match status" value="1"/>
</dbReference>
<organism evidence="5 6">
    <name type="scientific">Arthrobacter yangruifuii</name>
    <dbReference type="NCBI Taxonomy" id="2606616"/>
    <lineage>
        <taxon>Bacteria</taxon>
        <taxon>Bacillati</taxon>
        <taxon>Actinomycetota</taxon>
        <taxon>Actinomycetes</taxon>
        <taxon>Micrococcales</taxon>
        <taxon>Micrococcaceae</taxon>
        <taxon>Arthrobacter</taxon>
    </lineage>
</organism>
<keyword evidence="6" id="KW-1185">Reference proteome</keyword>
<keyword evidence="2 5" id="KW-0808">Transferase</keyword>
<accession>A0A5N6MG58</accession>
<protein>
    <submittedName>
        <fullName evidence="5">Glycosyltransferase</fullName>
    </submittedName>
</protein>
<name>A0A5N6MG58_9MICC</name>
<feature type="domain" description="Glycosyl transferase family 1" evidence="3">
    <location>
        <begin position="239"/>
        <end position="401"/>
    </location>
</feature>
<dbReference type="InterPro" id="IPR001296">
    <property type="entry name" value="Glyco_trans_1"/>
</dbReference>
<dbReference type="Pfam" id="PF00534">
    <property type="entry name" value="Glycos_transf_1"/>
    <property type="match status" value="1"/>
</dbReference>
<gene>
    <name evidence="5" type="ORF">GD627_13240</name>
</gene>
<evidence type="ECO:0000259" key="4">
    <source>
        <dbReference type="Pfam" id="PF13579"/>
    </source>
</evidence>
<evidence type="ECO:0000259" key="3">
    <source>
        <dbReference type="Pfam" id="PF00534"/>
    </source>
</evidence>
<proteinExistence type="predicted"/>
<comment type="caution">
    <text evidence="5">The sequence shown here is derived from an EMBL/GenBank/DDBJ whole genome shotgun (WGS) entry which is preliminary data.</text>
</comment>
<dbReference type="RefSeq" id="WP_152272880.1">
    <property type="nucleotide sequence ID" value="NZ_VTFX01000005.1"/>
</dbReference>
<dbReference type="SUPFAM" id="SSF53756">
    <property type="entry name" value="UDP-Glycosyltransferase/glycogen phosphorylase"/>
    <property type="match status" value="1"/>
</dbReference>
<reference evidence="5 6" key="1">
    <citation type="submission" date="2019-08" db="EMBL/GenBank/DDBJ databases">
        <title>Arthrobacter sp. nov., isolated from plateau pika and Tibetan wild ass.</title>
        <authorList>
            <person name="Ge Y."/>
        </authorList>
    </citation>
    <scope>NUCLEOTIDE SEQUENCE [LARGE SCALE GENOMIC DNA]</scope>
    <source>
        <strain evidence="5 6">785</strain>
    </source>
</reference>
<dbReference type="GO" id="GO:0016757">
    <property type="term" value="F:glycosyltransferase activity"/>
    <property type="evidence" value="ECO:0007669"/>
    <property type="project" value="UniProtKB-KW"/>
</dbReference>
<dbReference type="AlphaFoldDB" id="A0A5N6MG58"/>
<dbReference type="PANTHER" id="PTHR12526">
    <property type="entry name" value="GLYCOSYLTRANSFERASE"/>
    <property type="match status" value="1"/>
</dbReference>
<sequence>MTAGIRGAAGAQLPEAQTAAALEDSALPVADSGRVRDGSEWAPAVLQVGGLAGPGAAAGGVWVVARMQSDALARLGAKVELLGGWLGIPPRQAAGPQAPSLPAAAGRPTAAVRFFRMRRPVPGARLRAPVSLALPRYVRRAAAGADVAHVHLCRDFVTCASTLLLGRARVPVVAQTHGMLQPSQRPALRAFDLLITRRILQIPSLWLTLTEDEERGLAALGVDPGRFRRVVNATAEPEQRWSDPDTPVFLFAARLAPRKQPGVFIQAAVQALDAGLDARFAVVGPDQGEAGTVRSLIAASRHADRFEFVGELPSAGVQARMAACTAYVLPALSEPYPMTVLEAAALGTPVILTAQCGLAPLMGRQDAAVVVEPSVSAVRDAMLQLARDPAARERLGGNARQVHRDNWSTRALAQDLLTAYRGVAVPEGNQP</sequence>
<keyword evidence="1" id="KW-0328">Glycosyltransferase</keyword>
<dbReference type="EMBL" id="VTFX01000005">
    <property type="protein sequence ID" value="KAD3515239.1"/>
    <property type="molecule type" value="Genomic_DNA"/>
</dbReference>
<evidence type="ECO:0000313" key="6">
    <source>
        <dbReference type="Proteomes" id="UP000326852"/>
    </source>
</evidence>
<dbReference type="InterPro" id="IPR028098">
    <property type="entry name" value="Glyco_trans_4-like_N"/>
</dbReference>
<evidence type="ECO:0000256" key="1">
    <source>
        <dbReference type="ARBA" id="ARBA00022676"/>
    </source>
</evidence>
<evidence type="ECO:0000256" key="2">
    <source>
        <dbReference type="ARBA" id="ARBA00022679"/>
    </source>
</evidence>
<dbReference type="Gene3D" id="3.40.50.2000">
    <property type="entry name" value="Glycogen Phosphorylase B"/>
    <property type="match status" value="2"/>
</dbReference>
<dbReference type="Proteomes" id="UP000326852">
    <property type="component" value="Unassembled WGS sequence"/>
</dbReference>
<feature type="domain" description="Glycosyltransferase subfamily 4-like N-terminal" evidence="4">
    <location>
        <begin position="59"/>
        <end position="232"/>
    </location>
</feature>